<dbReference type="InterPro" id="IPR018775">
    <property type="entry name" value="RlaP"/>
</dbReference>
<name>A0AAD9ITB9_9ANNE</name>
<organism evidence="1 2">
    <name type="scientific">Paralvinella palmiformis</name>
    <dbReference type="NCBI Taxonomy" id="53620"/>
    <lineage>
        <taxon>Eukaryota</taxon>
        <taxon>Metazoa</taxon>
        <taxon>Spiralia</taxon>
        <taxon>Lophotrochozoa</taxon>
        <taxon>Annelida</taxon>
        <taxon>Polychaeta</taxon>
        <taxon>Sedentaria</taxon>
        <taxon>Canalipalpata</taxon>
        <taxon>Terebellida</taxon>
        <taxon>Terebelliformia</taxon>
        <taxon>Alvinellidae</taxon>
        <taxon>Paralvinella</taxon>
    </lineage>
</organism>
<comment type="caution">
    <text evidence="1">The sequence shown here is derived from an EMBL/GenBank/DDBJ whole genome shotgun (WGS) entry which is preliminary data.</text>
</comment>
<reference evidence="1" key="1">
    <citation type="journal article" date="2023" name="Mol. Biol. Evol.">
        <title>Third-Generation Sequencing Reveals the Adaptive Role of the Epigenome in Three Deep-Sea Polychaetes.</title>
        <authorList>
            <person name="Perez M."/>
            <person name="Aroh O."/>
            <person name="Sun Y."/>
            <person name="Lan Y."/>
            <person name="Juniper S.K."/>
            <person name="Young C.R."/>
            <person name="Angers B."/>
            <person name="Qian P.Y."/>
        </authorList>
    </citation>
    <scope>NUCLEOTIDE SEQUENCE</scope>
    <source>
        <strain evidence="1">P08H-3</strain>
    </source>
</reference>
<dbReference type="EMBL" id="JAODUP010001660">
    <property type="protein sequence ID" value="KAK2139670.1"/>
    <property type="molecule type" value="Genomic_DNA"/>
</dbReference>
<evidence type="ECO:0000313" key="1">
    <source>
        <dbReference type="EMBL" id="KAK2139670.1"/>
    </source>
</evidence>
<keyword evidence="2" id="KW-1185">Reference proteome</keyword>
<protein>
    <submittedName>
        <fullName evidence="1">Uncharacterized protein</fullName>
    </submittedName>
</protein>
<dbReference type="AlphaFoldDB" id="A0AAD9ITB9"/>
<gene>
    <name evidence="1" type="ORF">LSH36_1662g00009</name>
</gene>
<proteinExistence type="predicted"/>
<dbReference type="Proteomes" id="UP001208570">
    <property type="component" value="Unassembled WGS sequence"/>
</dbReference>
<sequence>MSVEELTYATEAIQAQERLRLALRLRENEPHFNKVYPEVCKVLDSLRNVKSQIEGTFVTFKPVTVIDAVLKELKQYVLMHVPQSLTSDVKAKMKQLVINAFNDSCRDVLNVTLVTCPWYSAIQSKRGQQAKYNHLFVLYCAKDEQFLSPINPHLKENSTDVIDKGWFYAIEISHFAEHLLKGKVRFIEAMYRSETAIIFSSNEWESLKTFLEPVNCLKQCRGQAVGSIGKKSGVTGRMKIRDGTTLHDFCDSFRLLHHATVSLSGQELCLDTHTEGVLSPEIVQEAMYQLKICYQAEQCNKLNLFDTTMKWRTFVDKMMTKYTYTPVSEVQHCVEQWLLQVRTNNKPLPKIRVMEGGEEEQVRCLLSKCIGGPINAMLPENVIMITRAGSYLYNLDTAESDADYIIVYADPVQVCAVIKLSHLEPHCVLNDEWLSKSTNSCIYLKKVLSRCHRATECAESRGPSKALEYGAYEVRRFCEMLWKGSIVMLELIFAEELDYTSSGWKQLVSRKEMFLTEQAILQYIGLIRNNMADIEAKRFVGQKRENKLFYQILHKLYCLEFFLKRQCPHVRCEEPTRDYILRVRKGPLEGDLARDRLHEECRNKLDTLRKDLSQRTTRLPENIDYKYLADWLMKIRGRNV</sequence>
<accession>A0AAD9ITB9</accession>
<dbReference type="PANTHER" id="PTHR34817">
    <property type="entry name" value="NUCLEOTIDYLTRANSFERASE"/>
    <property type="match status" value="1"/>
</dbReference>
<dbReference type="Pfam" id="PF10127">
    <property type="entry name" value="RlaP"/>
    <property type="match status" value="1"/>
</dbReference>
<evidence type="ECO:0000313" key="2">
    <source>
        <dbReference type="Proteomes" id="UP001208570"/>
    </source>
</evidence>
<dbReference type="PANTHER" id="PTHR34817:SF1">
    <property type="entry name" value="NUCLEOTIDYLTRANSFERASE"/>
    <property type="match status" value="1"/>
</dbReference>